<dbReference type="EMBL" id="FNVU01000006">
    <property type="protein sequence ID" value="SEG56049.1"/>
    <property type="molecule type" value="Genomic_DNA"/>
</dbReference>
<gene>
    <name evidence="1" type="ORF">SAMN05216223_106248</name>
</gene>
<dbReference type="AlphaFoldDB" id="A0A1H6B5C6"/>
<evidence type="ECO:0000313" key="2">
    <source>
        <dbReference type="Proteomes" id="UP000236754"/>
    </source>
</evidence>
<protein>
    <recommendedName>
        <fullName evidence="3">MORN repeat variant</fullName>
    </recommendedName>
</protein>
<accession>A0A1H6B5C6</accession>
<sequence>MQRINFDDPDVGKDEDLRVVYRDELFTGEVEEFAGDARVALSTYRDGVPDGPTIEWYPDGTLRSKGSLRMGQVVGEFKDWHPNGVLAVSRIFDERTTLVEHYEWDRNGLPTLTWRFADEEAAHSAW</sequence>
<dbReference type="Gene3D" id="2.20.110.10">
    <property type="entry name" value="Histone H3 K4-specific methyltransferase SET7/9 N-terminal domain"/>
    <property type="match status" value="1"/>
</dbReference>
<evidence type="ECO:0000313" key="1">
    <source>
        <dbReference type="EMBL" id="SEG56049.1"/>
    </source>
</evidence>
<dbReference type="RefSeq" id="WP_103886519.1">
    <property type="nucleotide sequence ID" value="NZ_FNVU01000006.1"/>
</dbReference>
<evidence type="ECO:0008006" key="3">
    <source>
        <dbReference type="Google" id="ProtNLM"/>
    </source>
</evidence>
<keyword evidence="2" id="KW-1185">Reference proteome</keyword>
<organism evidence="1 2">
    <name type="scientific">Actinacidiphila yanglinensis</name>
    <dbReference type="NCBI Taxonomy" id="310779"/>
    <lineage>
        <taxon>Bacteria</taxon>
        <taxon>Bacillati</taxon>
        <taxon>Actinomycetota</taxon>
        <taxon>Actinomycetes</taxon>
        <taxon>Kitasatosporales</taxon>
        <taxon>Streptomycetaceae</taxon>
        <taxon>Actinacidiphila</taxon>
    </lineage>
</organism>
<name>A0A1H6B5C6_9ACTN</name>
<dbReference type="SUPFAM" id="SSF82185">
    <property type="entry name" value="Histone H3 K4-specific methyltransferase SET7/9 N-terminal domain"/>
    <property type="match status" value="1"/>
</dbReference>
<dbReference type="Proteomes" id="UP000236754">
    <property type="component" value="Unassembled WGS sequence"/>
</dbReference>
<reference evidence="1 2" key="1">
    <citation type="submission" date="2016-10" db="EMBL/GenBank/DDBJ databases">
        <authorList>
            <person name="de Groot N.N."/>
        </authorList>
    </citation>
    <scope>NUCLEOTIDE SEQUENCE [LARGE SCALE GENOMIC DNA]</scope>
    <source>
        <strain evidence="1 2">CGMCC 4.2023</strain>
    </source>
</reference>
<dbReference type="OrthoDB" id="4563261at2"/>
<proteinExistence type="predicted"/>